<name>A0ABR1JE49_9AGAR</name>
<gene>
    <name evidence="3" type="ORF">VKT23_009770</name>
</gene>
<feature type="domain" description="DUF8212" evidence="2">
    <location>
        <begin position="225"/>
        <end position="304"/>
    </location>
</feature>
<evidence type="ECO:0000259" key="2">
    <source>
        <dbReference type="Pfam" id="PF26640"/>
    </source>
</evidence>
<dbReference type="Proteomes" id="UP001498398">
    <property type="component" value="Unassembled WGS sequence"/>
</dbReference>
<dbReference type="PANTHER" id="PTHR10622:SF12">
    <property type="entry name" value="HET DOMAIN-CONTAINING PROTEIN"/>
    <property type="match status" value="1"/>
</dbReference>
<dbReference type="InterPro" id="IPR010730">
    <property type="entry name" value="HET"/>
</dbReference>
<dbReference type="Pfam" id="PF26640">
    <property type="entry name" value="DUF8212"/>
    <property type="match status" value="1"/>
</dbReference>
<protein>
    <recommendedName>
        <fullName evidence="5">HET-domain-containing protein</fullName>
    </recommendedName>
</protein>
<evidence type="ECO:0000313" key="4">
    <source>
        <dbReference type="Proteomes" id="UP001498398"/>
    </source>
</evidence>
<dbReference type="InterPro" id="IPR058525">
    <property type="entry name" value="DUF8212"/>
</dbReference>
<reference evidence="3 4" key="1">
    <citation type="submission" date="2024-01" db="EMBL/GenBank/DDBJ databases">
        <title>A draft genome for the cacao thread blight pathogen Marasmiellus scandens.</title>
        <authorList>
            <person name="Baruah I.K."/>
            <person name="Leung J."/>
            <person name="Bukari Y."/>
            <person name="Amoako-Attah I."/>
            <person name="Meinhardt L.W."/>
            <person name="Bailey B.A."/>
            <person name="Cohen S.P."/>
        </authorList>
    </citation>
    <scope>NUCLEOTIDE SEQUENCE [LARGE SCALE GENOMIC DNA]</scope>
    <source>
        <strain evidence="3 4">GH-19</strain>
    </source>
</reference>
<evidence type="ECO:0008006" key="5">
    <source>
        <dbReference type="Google" id="ProtNLM"/>
    </source>
</evidence>
<dbReference type="Pfam" id="PF06985">
    <property type="entry name" value="HET"/>
    <property type="match status" value="1"/>
</dbReference>
<proteinExistence type="predicted"/>
<comment type="caution">
    <text evidence="3">The sequence shown here is derived from an EMBL/GenBank/DDBJ whole genome shotgun (WGS) entry which is preliminary data.</text>
</comment>
<evidence type="ECO:0000313" key="3">
    <source>
        <dbReference type="EMBL" id="KAK7458765.1"/>
    </source>
</evidence>
<feature type="domain" description="Heterokaryon incompatibility" evidence="1">
    <location>
        <begin position="21"/>
        <end position="115"/>
    </location>
</feature>
<dbReference type="EMBL" id="JBANRG010000017">
    <property type="protein sequence ID" value="KAK7458765.1"/>
    <property type="molecule type" value="Genomic_DNA"/>
</dbReference>
<accession>A0ABR1JE49</accession>
<sequence length="730" mass="82625">MRLLNSSTLELREFVKDIPSYAILSHTWEEDEVIFQDLQLVETAKQKKGYKKIEKACEHASKYGFQWVWIDTCCIDKQSSAELSEAINSMYTYYKHSGVCYAYLGDARNNEDPRADSSTFRRSRWFTRGWTLQELLAPCHVEFLDKNWFFIGTKASLYDVIAVITGIPAKMFLTGGDIGSAQVSIAQKMSWAAFRETTREEDKAYSLLGLFGVNMPPIYGEGGANAFLRLQQEIIKHSNDRSIFAWIASPSSAVADPYRVSRGIFARSPSEFRASGEVMMSSFDNLGRRSSYTLTNDGLQIHLPLKYCGKDGFLAYLHCRSQRTGEDLAIYLTPITDHQFVRIRPTPEELVLTKWNHSITSDTLQEVFVTEEAPKHPVMTASKQISSVIFTIRHLSSARHFSFVRPRRCGSSLSIYPSTNGEGELVFGCMGADAFEYRVAGLKEESFILVAGFESDAVFANIRTGPKYDMIQYPFYMSEERDYRFAGRTLQPLESGDIVLLVMRVGRGPVSDVMGNPIKNIVLELGIVSTEKTYIPKTNVLQYTDSGFMVQKSPSIRLKQVYPFDPSQKMDSEDVFFVSIDSKHKYRLLLCNNFVKNGRVSYIVVLGIEDGKTWIDVIVGANASKQRLESAWKIYNQHEPDATRNLPHEKEVPLTFDNVVEKSESATSGKISLKERYPGSMPLETKKIPMPSIRASRCLKVTTGRRTGLQLGSHWAKIELVEVRMKKEGE</sequence>
<dbReference type="PANTHER" id="PTHR10622">
    <property type="entry name" value="HET DOMAIN-CONTAINING PROTEIN"/>
    <property type="match status" value="1"/>
</dbReference>
<organism evidence="3 4">
    <name type="scientific">Marasmiellus scandens</name>
    <dbReference type="NCBI Taxonomy" id="2682957"/>
    <lineage>
        <taxon>Eukaryota</taxon>
        <taxon>Fungi</taxon>
        <taxon>Dikarya</taxon>
        <taxon>Basidiomycota</taxon>
        <taxon>Agaricomycotina</taxon>
        <taxon>Agaricomycetes</taxon>
        <taxon>Agaricomycetidae</taxon>
        <taxon>Agaricales</taxon>
        <taxon>Marasmiineae</taxon>
        <taxon>Omphalotaceae</taxon>
        <taxon>Marasmiellus</taxon>
    </lineage>
</organism>
<evidence type="ECO:0000259" key="1">
    <source>
        <dbReference type="Pfam" id="PF06985"/>
    </source>
</evidence>
<keyword evidence="4" id="KW-1185">Reference proteome</keyword>